<feature type="region of interest" description="Disordered" evidence="1">
    <location>
        <begin position="200"/>
        <end position="220"/>
    </location>
</feature>
<keyword evidence="2" id="KW-0732">Signal</keyword>
<evidence type="ECO:0000256" key="2">
    <source>
        <dbReference type="SAM" id="SignalP"/>
    </source>
</evidence>
<keyword evidence="4" id="KW-1185">Reference proteome</keyword>
<name>A0ABQ8F6B3_9FUNG</name>
<reference evidence="3 4" key="1">
    <citation type="submission" date="2021-02" db="EMBL/GenBank/DDBJ databases">
        <title>Variation within the Batrachochytrium salamandrivorans European outbreak.</title>
        <authorList>
            <person name="Kelly M."/>
            <person name="Pasmans F."/>
            <person name="Shea T.P."/>
            <person name="Munoz J.F."/>
            <person name="Carranza S."/>
            <person name="Cuomo C.A."/>
            <person name="Martel A."/>
        </authorList>
    </citation>
    <scope>NUCLEOTIDE SEQUENCE [LARGE SCALE GENOMIC DNA]</scope>
    <source>
        <strain evidence="3 4">AMFP18/2</strain>
    </source>
</reference>
<evidence type="ECO:0000256" key="1">
    <source>
        <dbReference type="SAM" id="MobiDB-lite"/>
    </source>
</evidence>
<accession>A0ABQ8F6B3</accession>
<protein>
    <submittedName>
        <fullName evidence="3">Uncharacterized protein</fullName>
    </submittedName>
</protein>
<feature type="signal peptide" evidence="2">
    <location>
        <begin position="1"/>
        <end position="18"/>
    </location>
</feature>
<feature type="compositionally biased region" description="Polar residues" evidence="1">
    <location>
        <begin position="211"/>
        <end position="220"/>
    </location>
</feature>
<sequence length="322" mass="36801">MKWISFALISLVATTVSAYPPQTDDNQDMEESLDSADLSPQPLRTIDFWDTKQPQDPLRIATFQGIGKSRDETTLDPQTLRTDTFQDMGNPSQNRIQDKLNKLRLSHEDLEDYISKVKETIISLRQRQSTLESEMKQLRDMLSKKYIKEESKLELRAVYTSLFGTWNQVRTTEKSQKADLQEVEKERDSTGIELKTLEQNQKRRMEHNSRHQNQLELSPNSDYSKDIMKQQLGEACLKAKDLVMAKKSILKSTGEVYRLVSEAGNSCEQGLKEGRGVENVYTWLRGGVLNSEADLDQRWLDGTVEHGSMGTRHDNRALAATG</sequence>
<organism evidence="3 4">
    <name type="scientific">Batrachochytrium salamandrivorans</name>
    <dbReference type="NCBI Taxonomy" id="1357716"/>
    <lineage>
        <taxon>Eukaryota</taxon>
        <taxon>Fungi</taxon>
        <taxon>Fungi incertae sedis</taxon>
        <taxon>Chytridiomycota</taxon>
        <taxon>Chytridiomycota incertae sedis</taxon>
        <taxon>Chytridiomycetes</taxon>
        <taxon>Rhizophydiales</taxon>
        <taxon>Rhizophydiales incertae sedis</taxon>
        <taxon>Batrachochytrium</taxon>
    </lineage>
</organism>
<dbReference type="Proteomes" id="UP001648503">
    <property type="component" value="Unassembled WGS sequence"/>
</dbReference>
<proteinExistence type="predicted"/>
<comment type="caution">
    <text evidence="3">The sequence shown here is derived from an EMBL/GenBank/DDBJ whole genome shotgun (WGS) entry which is preliminary data.</text>
</comment>
<gene>
    <name evidence="3" type="ORF">BASA50_007704</name>
</gene>
<evidence type="ECO:0000313" key="3">
    <source>
        <dbReference type="EMBL" id="KAH6592977.1"/>
    </source>
</evidence>
<dbReference type="EMBL" id="JAFCIX010000364">
    <property type="protein sequence ID" value="KAH6592977.1"/>
    <property type="molecule type" value="Genomic_DNA"/>
</dbReference>
<evidence type="ECO:0000313" key="4">
    <source>
        <dbReference type="Proteomes" id="UP001648503"/>
    </source>
</evidence>
<feature type="compositionally biased region" description="Basic and acidic residues" evidence="1">
    <location>
        <begin position="200"/>
        <end position="209"/>
    </location>
</feature>
<feature type="chain" id="PRO_5045756829" evidence="2">
    <location>
        <begin position="19"/>
        <end position="322"/>
    </location>
</feature>